<dbReference type="Gene3D" id="1.10.510.10">
    <property type="entry name" value="Transferase(Phosphotransferase) domain 1"/>
    <property type="match status" value="1"/>
</dbReference>
<dbReference type="Pfam" id="PF00069">
    <property type="entry name" value="Pkinase"/>
    <property type="match status" value="1"/>
</dbReference>
<dbReference type="InterPro" id="IPR000719">
    <property type="entry name" value="Prot_kinase_dom"/>
</dbReference>
<feature type="non-terminal residue" evidence="13">
    <location>
        <position position="1"/>
    </location>
</feature>
<feature type="non-terminal residue" evidence="13">
    <location>
        <position position="130"/>
    </location>
</feature>
<evidence type="ECO:0000313" key="14">
    <source>
        <dbReference type="Proteomes" id="UP000053149"/>
    </source>
</evidence>
<keyword evidence="5" id="KW-0963">Cytoplasm</keyword>
<keyword evidence="6" id="KW-0597">Phosphoprotein</keyword>
<dbReference type="GO" id="GO:0006611">
    <property type="term" value="P:protein export from nucleus"/>
    <property type="evidence" value="ECO:0007669"/>
    <property type="project" value="TreeGrafter"/>
</dbReference>
<comment type="similarity">
    <text evidence="3">Belongs to the protein kinase superfamily. STE Ser/Thr protein kinase family. STE20 subfamily.</text>
</comment>
<evidence type="ECO:0000256" key="4">
    <source>
        <dbReference type="ARBA" id="ARBA00011749"/>
    </source>
</evidence>
<evidence type="ECO:0000259" key="12">
    <source>
        <dbReference type="PROSITE" id="PS50011"/>
    </source>
</evidence>
<gene>
    <name evidence="13" type="ORF">N339_06068</name>
</gene>
<dbReference type="InterPro" id="IPR011009">
    <property type="entry name" value="Kinase-like_dom_sf"/>
</dbReference>
<name>A0A093CCH5_9AVES</name>
<keyword evidence="8" id="KW-0131">Cell cycle</keyword>
<comment type="subunit">
    <text evidence="4">Component of a trimeric complex composed of STK11/LKB1, STRAD (STRADA or STRADB) and CAB39/MO25 (CAB39/MO25alpha or CAB39L/MO25beta): the complex tethers STK11/LKB1 in the cytoplasm and stimulates its catalytic activity.</text>
</comment>
<evidence type="ECO:0000256" key="10">
    <source>
        <dbReference type="ARBA" id="ARBA00040462"/>
    </source>
</evidence>
<comment type="function">
    <text evidence="9">Pseudokinase which, in complex with CAB39/MO25 (CAB39/MO25alpha or CAB39L/MO25beta), binds to and activates STK11/LKB1. Adopts a closed conformation typical of active protein kinases and binds STK11/LKB1 as a pseudosubstrate, promoting conformational change of STK11/LKB1 in an active conformation.</text>
</comment>
<keyword evidence="14" id="KW-1185">Reference proteome</keyword>
<reference evidence="13 14" key="1">
    <citation type="submission" date="2014-04" db="EMBL/GenBank/DDBJ databases">
        <title>Genome evolution of avian class.</title>
        <authorList>
            <person name="Zhang G."/>
            <person name="Li C."/>
        </authorList>
    </citation>
    <scope>NUCLEOTIDE SEQUENCE [LARGE SCALE GENOMIC DNA]</scope>
    <source>
        <strain evidence="13">BGI_N339</strain>
    </source>
</reference>
<dbReference type="GO" id="GO:0043539">
    <property type="term" value="F:protein serine/threonine kinase activator activity"/>
    <property type="evidence" value="ECO:0007669"/>
    <property type="project" value="InterPro"/>
</dbReference>
<comment type="subcellular location">
    <subcellularLocation>
        <location evidence="2">Cytoplasm</location>
    </subcellularLocation>
    <subcellularLocation>
        <location evidence="1">Nucleus</location>
    </subcellularLocation>
</comment>
<dbReference type="AlphaFoldDB" id="A0A093CCH5"/>
<dbReference type="GO" id="GO:0005634">
    <property type="term" value="C:nucleus"/>
    <property type="evidence" value="ECO:0007669"/>
    <property type="project" value="UniProtKB-SubCell"/>
</dbReference>
<evidence type="ECO:0000256" key="3">
    <source>
        <dbReference type="ARBA" id="ARBA00008874"/>
    </source>
</evidence>
<evidence type="ECO:0000256" key="2">
    <source>
        <dbReference type="ARBA" id="ARBA00004496"/>
    </source>
</evidence>
<dbReference type="Proteomes" id="UP000053149">
    <property type="component" value="Unassembled WGS sequence"/>
</dbReference>
<dbReference type="InterPro" id="IPR047173">
    <property type="entry name" value="STRAD_A/B-like"/>
</dbReference>
<dbReference type="PANTHER" id="PTHR48014:SF20">
    <property type="entry name" value="STE20-RELATED KINASE ADAPTER PROTEIN ALPHA"/>
    <property type="match status" value="1"/>
</dbReference>
<evidence type="ECO:0000256" key="9">
    <source>
        <dbReference type="ARBA" id="ARBA00034653"/>
    </source>
</evidence>
<proteinExistence type="inferred from homology"/>
<dbReference type="EMBL" id="KL244037">
    <property type="protein sequence ID" value="KFV13605.1"/>
    <property type="molecule type" value="Genomic_DNA"/>
</dbReference>
<dbReference type="GO" id="GO:0005737">
    <property type="term" value="C:cytoplasm"/>
    <property type="evidence" value="ECO:0007669"/>
    <property type="project" value="UniProtKB-SubCell"/>
</dbReference>
<evidence type="ECO:0000256" key="5">
    <source>
        <dbReference type="ARBA" id="ARBA00022490"/>
    </source>
</evidence>
<evidence type="ECO:0000256" key="11">
    <source>
        <dbReference type="ARBA" id="ARBA00043123"/>
    </source>
</evidence>
<dbReference type="PROSITE" id="PS50011">
    <property type="entry name" value="PROTEIN_KINASE_DOM"/>
    <property type="match status" value="1"/>
</dbReference>
<evidence type="ECO:0000256" key="6">
    <source>
        <dbReference type="ARBA" id="ARBA00022553"/>
    </source>
</evidence>
<keyword evidence="13" id="KW-0808">Transferase</keyword>
<evidence type="ECO:0000256" key="1">
    <source>
        <dbReference type="ARBA" id="ARBA00004123"/>
    </source>
</evidence>
<dbReference type="GO" id="GO:0005524">
    <property type="term" value="F:ATP binding"/>
    <property type="evidence" value="ECO:0007669"/>
    <property type="project" value="InterPro"/>
</dbReference>
<organism evidence="13 14">
    <name type="scientific">Pterocles gutturalis</name>
    <name type="common">yellow-throated sandgrouse</name>
    <dbReference type="NCBI Taxonomy" id="240206"/>
    <lineage>
        <taxon>Eukaryota</taxon>
        <taxon>Metazoa</taxon>
        <taxon>Chordata</taxon>
        <taxon>Craniata</taxon>
        <taxon>Vertebrata</taxon>
        <taxon>Euteleostomi</taxon>
        <taxon>Archelosauria</taxon>
        <taxon>Archosauria</taxon>
        <taxon>Dinosauria</taxon>
        <taxon>Saurischia</taxon>
        <taxon>Theropoda</taxon>
        <taxon>Coelurosauria</taxon>
        <taxon>Aves</taxon>
        <taxon>Neognathae</taxon>
        <taxon>Neoaves</taxon>
        <taxon>Columbimorphae</taxon>
        <taxon>Pterocliformes</taxon>
        <taxon>Pteroclidae</taxon>
        <taxon>Pterocles</taxon>
    </lineage>
</organism>
<dbReference type="GO" id="GO:1902554">
    <property type="term" value="C:serine/threonine protein kinase complex"/>
    <property type="evidence" value="ECO:0007669"/>
    <property type="project" value="TreeGrafter"/>
</dbReference>
<evidence type="ECO:0000256" key="7">
    <source>
        <dbReference type="ARBA" id="ARBA00023242"/>
    </source>
</evidence>
<sequence length="130" mass="14594">NLQGYDAKSDIYSVGITACELANGHVPFKDMPSTQVRFNSRSFLILHPGTWNCFAAVGCEDRRRLANYGMAENMAISNVRAANGEPALHPYLRTFSTSFHNFVELCLQRNPDFRPSAGALLNHPFFKQVR</sequence>
<dbReference type="GO" id="GO:0004672">
    <property type="term" value="F:protein kinase activity"/>
    <property type="evidence" value="ECO:0007669"/>
    <property type="project" value="InterPro"/>
</dbReference>
<protein>
    <recommendedName>
        <fullName evidence="10">STE20-related kinase adapter protein alpha</fullName>
    </recommendedName>
    <alternativeName>
        <fullName evidence="11">STE20-related adapter protein</fullName>
    </alternativeName>
</protein>
<evidence type="ECO:0000313" key="13">
    <source>
        <dbReference type="EMBL" id="KFV13605.1"/>
    </source>
</evidence>
<keyword evidence="13" id="KW-0418">Kinase</keyword>
<dbReference type="PANTHER" id="PTHR48014">
    <property type="entry name" value="SERINE/THREONINE-PROTEIN KINASE FRAY2"/>
    <property type="match status" value="1"/>
</dbReference>
<evidence type="ECO:0000256" key="8">
    <source>
        <dbReference type="ARBA" id="ARBA00023306"/>
    </source>
</evidence>
<keyword evidence="7" id="KW-0539">Nucleus</keyword>
<dbReference type="SUPFAM" id="SSF56112">
    <property type="entry name" value="Protein kinase-like (PK-like)"/>
    <property type="match status" value="1"/>
</dbReference>
<feature type="domain" description="Protein kinase" evidence="12">
    <location>
        <begin position="1"/>
        <end position="126"/>
    </location>
</feature>
<accession>A0A093CCH5</accession>